<evidence type="ECO:0000256" key="4">
    <source>
        <dbReference type="ARBA" id="ARBA00022729"/>
    </source>
</evidence>
<dbReference type="SUPFAM" id="SSF46626">
    <property type="entry name" value="Cytochrome c"/>
    <property type="match status" value="2"/>
</dbReference>
<sequence length="603" mass="68507">MKIILKYPFVAFLLIVFAIFGTLQCTQNHQPLQDDLSEVKKDLFRNNADFLNRTSELMQMVSANPDQAKLQKKFEELRTTYKKMEWAVEYFLPQTARFINGPALPEIEMQEHTEIEPEGLQVLEEMLYPYNPENRDEVVRMLKNLTNKSNTIKVNFQAITISRDQVFDALRQETFRISSLGIAGFDTPVSGTFLREIPYALNAVKTTLQQIATEKSKDKALAGIIMEIEASITYLKKNTDKNTFDYINFIPEHLNKITSLVIDFQKQEDIPAIEVTSALNKNVRTFYSKNAFNPNAFVPGKQFEISPEKVKLGKELFNDNILSDNNSRSCATCHVAEKAFTDGREKSMSLTDSPLQRNTPSLNYSAFQHGQFWDMRKDDLEGQSSAVITNKEEMHGDLSKIIAKINADPKYRTAFATIYKGKNAEIWQLQNVLASYIRSLASFNSDFDKYMRGNKHALTESQKKGFNLYMGKAQCAICHFLPLFNGTVPPNYTKTEQEVLGIAENSSNKSADKDPGRGKFHETIAFLQHSFKTPTLRNIGKTGPYMHNGGYKTLQEVMEFYNKGGGKGFGLRTENQTLSDAPLNLSEKEMSEIIDFLNALSDH</sequence>
<evidence type="ECO:0000256" key="7">
    <source>
        <dbReference type="PROSITE-ProRule" id="PRU00433"/>
    </source>
</evidence>
<keyword evidence="10" id="KW-1185">Reference proteome</keyword>
<keyword evidence="6 7" id="KW-0408">Iron</keyword>
<dbReference type="Pfam" id="PF03150">
    <property type="entry name" value="CCP_MauG"/>
    <property type="match status" value="1"/>
</dbReference>
<dbReference type="Proteomes" id="UP001463665">
    <property type="component" value="Chromosome"/>
</dbReference>
<dbReference type="EMBL" id="CP154834">
    <property type="protein sequence ID" value="XAO76125.1"/>
    <property type="molecule type" value="Genomic_DNA"/>
</dbReference>
<keyword evidence="2 7" id="KW-0349">Heme</keyword>
<organism evidence="9 10">
    <name type="scientific">Chryseobacterium endophyticum</name>
    <dbReference type="NCBI Taxonomy" id="1854762"/>
    <lineage>
        <taxon>Bacteria</taxon>
        <taxon>Pseudomonadati</taxon>
        <taxon>Bacteroidota</taxon>
        <taxon>Flavobacteriia</taxon>
        <taxon>Flavobacteriales</taxon>
        <taxon>Weeksellaceae</taxon>
        <taxon>Chryseobacterium group</taxon>
        <taxon>Chryseobacterium</taxon>
    </lineage>
</organism>
<evidence type="ECO:0000259" key="8">
    <source>
        <dbReference type="PROSITE" id="PS51007"/>
    </source>
</evidence>
<dbReference type="InterPro" id="IPR004852">
    <property type="entry name" value="Di-haem_cyt_c_peroxidsae"/>
</dbReference>
<evidence type="ECO:0000256" key="6">
    <source>
        <dbReference type="ARBA" id="ARBA00023004"/>
    </source>
</evidence>
<dbReference type="InterPro" id="IPR038352">
    <property type="entry name" value="Imelysin_sf"/>
</dbReference>
<dbReference type="InterPro" id="IPR009056">
    <property type="entry name" value="Cyt_c-like_dom"/>
</dbReference>
<dbReference type="AlphaFoldDB" id="A0AAU6WTS9"/>
<evidence type="ECO:0000313" key="10">
    <source>
        <dbReference type="Proteomes" id="UP001463665"/>
    </source>
</evidence>
<reference evidence="9 10" key="1">
    <citation type="submission" date="2024-04" db="EMBL/GenBank/DDBJ databases">
        <title>Genome sequencing and assembly of rice foliar adapted Chryseobacterium endophyticum OsEnb-ALM-A6.</title>
        <authorList>
            <person name="Kumar S."/>
            <person name="Javed M."/>
            <person name="Chouhan V."/>
            <person name="Charishma K."/>
            <person name="Patel A."/>
            <person name="Kumar M."/>
            <person name="Sahu K.P."/>
            <person name="Kumar A."/>
        </authorList>
    </citation>
    <scope>NUCLEOTIDE SEQUENCE [LARGE SCALE GENOMIC DNA]</scope>
    <source>
        <strain evidence="9 10">OsEnb-ALM-A6</strain>
    </source>
</reference>
<evidence type="ECO:0000256" key="2">
    <source>
        <dbReference type="ARBA" id="ARBA00022617"/>
    </source>
</evidence>
<gene>
    <name evidence="9" type="ORF">AAFP95_10155</name>
</gene>
<comment type="subcellular location">
    <subcellularLocation>
        <location evidence="1">Cell envelope</location>
    </subcellularLocation>
</comment>
<dbReference type="GO" id="GO:0009055">
    <property type="term" value="F:electron transfer activity"/>
    <property type="evidence" value="ECO:0007669"/>
    <property type="project" value="InterPro"/>
</dbReference>
<keyword evidence="9" id="KW-0575">Peroxidase</keyword>
<dbReference type="Gene3D" id="1.10.760.10">
    <property type="entry name" value="Cytochrome c-like domain"/>
    <property type="match status" value="2"/>
</dbReference>
<keyword evidence="5 9" id="KW-0560">Oxidoreductase</keyword>
<dbReference type="PANTHER" id="PTHR30600">
    <property type="entry name" value="CYTOCHROME C PEROXIDASE-RELATED"/>
    <property type="match status" value="1"/>
</dbReference>
<feature type="domain" description="Cytochrome c" evidence="8">
    <location>
        <begin position="308"/>
        <end position="409"/>
    </location>
</feature>
<dbReference type="PROSITE" id="PS51007">
    <property type="entry name" value="CYTC"/>
    <property type="match status" value="2"/>
</dbReference>
<evidence type="ECO:0000256" key="1">
    <source>
        <dbReference type="ARBA" id="ARBA00004196"/>
    </source>
</evidence>
<evidence type="ECO:0000256" key="5">
    <source>
        <dbReference type="ARBA" id="ARBA00023002"/>
    </source>
</evidence>
<dbReference type="EC" id="1.11.1.5" evidence="9"/>
<protein>
    <submittedName>
        <fullName evidence="9">Cytochrome c peroxidase</fullName>
        <ecNumber evidence="9">1.11.1.5</ecNumber>
    </submittedName>
</protein>
<dbReference type="InterPro" id="IPR036909">
    <property type="entry name" value="Cyt_c-like_dom_sf"/>
</dbReference>
<dbReference type="Gene3D" id="1.20.1420.20">
    <property type="entry name" value="M75 peptidase, HXXE motif"/>
    <property type="match status" value="1"/>
</dbReference>
<dbReference type="GO" id="GO:0004130">
    <property type="term" value="F:cytochrome-c peroxidase activity"/>
    <property type="evidence" value="ECO:0007669"/>
    <property type="project" value="UniProtKB-EC"/>
</dbReference>
<dbReference type="GO" id="GO:0030313">
    <property type="term" value="C:cell envelope"/>
    <property type="evidence" value="ECO:0007669"/>
    <property type="project" value="UniProtKB-SubCell"/>
</dbReference>
<name>A0AAU6WTS9_9FLAO</name>
<evidence type="ECO:0000256" key="3">
    <source>
        <dbReference type="ARBA" id="ARBA00022723"/>
    </source>
</evidence>
<dbReference type="GO" id="GO:0046872">
    <property type="term" value="F:metal ion binding"/>
    <property type="evidence" value="ECO:0007669"/>
    <property type="project" value="UniProtKB-KW"/>
</dbReference>
<dbReference type="RefSeq" id="WP_345767581.1">
    <property type="nucleotide sequence ID" value="NZ_CP154834.1"/>
</dbReference>
<keyword evidence="4" id="KW-0732">Signal</keyword>
<proteinExistence type="predicted"/>
<dbReference type="PANTHER" id="PTHR30600:SF10">
    <property type="entry name" value="BLL6722 PROTEIN"/>
    <property type="match status" value="1"/>
</dbReference>
<feature type="domain" description="Cytochrome c" evidence="8">
    <location>
        <begin position="460"/>
        <end position="601"/>
    </location>
</feature>
<accession>A0AAU6WTS9</accession>
<dbReference type="GO" id="GO:0020037">
    <property type="term" value="F:heme binding"/>
    <property type="evidence" value="ECO:0007669"/>
    <property type="project" value="InterPro"/>
</dbReference>
<evidence type="ECO:0000313" key="9">
    <source>
        <dbReference type="EMBL" id="XAO76125.1"/>
    </source>
</evidence>
<dbReference type="InterPro" id="IPR051395">
    <property type="entry name" value="Cytochrome_c_Peroxidase/MauG"/>
</dbReference>
<keyword evidence="3 7" id="KW-0479">Metal-binding</keyword>